<dbReference type="InterPro" id="IPR044574">
    <property type="entry name" value="ARIP4-like"/>
</dbReference>
<evidence type="ECO:0000256" key="4">
    <source>
        <dbReference type="ARBA" id="ARBA00022801"/>
    </source>
</evidence>
<feature type="region of interest" description="Disordered" evidence="10">
    <location>
        <begin position="934"/>
        <end position="955"/>
    </location>
</feature>
<name>A0ABR3ZYU6_9LECA</name>
<comment type="caution">
    <text evidence="13">The sequence shown here is derived from an EMBL/GenBank/DDBJ whole genome shotgun (WGS) entry which is preliminary data.</text>
</comment>
<evidence type="ECO:0008006" key="15">
    <source>
        <dbReference type="Google" id="ProtNLM"/>
    </source>
</evidence>
<feature type="compositionally biased region" description="Basic and acidic residues" evidence="10">
    <location>
        <begin position="222"/>
        <end position="239"/>
    </location>
</feature>
<feature type="compositionally biased region" description="Polar residues" evidence="10">
    <location>
        <begin position="886"/>
        <end position="902"/>
    </location>
</feature>
<evidence type="ECO:0000259" key="12">
    <source>
        <dbReference type="PROSITE" id="PS51194"/>
    </source>
</evidence>
<dbReference type="Gene3D" id="3.40.50.10810">
    <property type="entry name" value="Tandem AAA-ATPase domain"/>
    <property type="match status" value="1"/>
</dbReference>
<dbReference type="InterPro" id="IPR027417">
    <property type="entry name" value="P-loop_NTPase"/>
</dbReference>
<keyword evidence="5" id="KW-0347">Helicase</keyword>
<evidence type="ECO:0000256" key="3">
    <source>
        <dbReference type="ARBA" id="ARBA00022741"/>
    </source>
</evidence>
<feature type="region of interest" description="Disordered" evidence="10">
    <location>
        <begin position="111"/>
        <end position="133"/>
    </location>
</feature>
<dbReference type="SMART" id="SM00490">
    <property type="entry name" value="HELICc"/>
    <property type="match status" value="1"/>
</dbReference>
<dbReference type="Pfam" id="PF00176">
    <property type="entry name" value="SNF2-rel_dom"/>
    <property type="match status" value="1"/>
</dbReference>
<feature type="compositionally biased region" description="Polar residues" evidence="10">
    <location>
        <begin position="2010"/>
        <end position="2027"/>
    </location>
</feature>
<dbReference type="SUPFAM" id="SSF52540">
    <property type="entry name" value="P-loop containing nucleoside triphosphate hydrolases"/>
    <property type="match status" value="2"/>
</dbReference>
<dbReference type="EMBL" id="JBEFKJ010000032">
    <property type="protein sequence ID" value="KAL2038380.1"/>
    <property type="molecule type" value="Genomic_DNA"/>
</dbReference>
<keyword evidence="9" id="KW-0175">Coiled coil</keyword>
<protein>
    <recommendedName>
        <fullName evidence="15">SNF2 family helicase/ATPase</fullName>
    </recommendedName>
</protein>
<feature type="domain" description="Helicase ATP-binding" evidence="11">
    <location>
        <begin position="1260"/>
        <end position="1465"/>
    </location>
</feature>
<keyword evidence="14" id="KW-1185">Reference proteome</keyword>
<dbReference type="PANTHER" id="PTHR45797:SF1">
    <property type="entry name" value="HELICASE ARIP4"/>
    <property type="match status" value="1"/>
</dbReference>
<feature type="domain" description="Helicase C-terminal" evidence="12">
    <location>
        <begin position="1668"/>
        <end position="1819"/>
    </location>
</feature>
<proteinExistence type="inferred from homology"/>
<evidence type="ECO:0000259" key="11">
    <source>
        <dbReference type="PROSITE" id="PS51192"/>
    </source>
</evidence>
<feature type="region of interest" description="Disordered" evidence="10">
    <location>
        <begin position="882"/>
        <end position="902"/>
    </location>
</feature>
<dbReference type="PROSITE" id="PS51194">
    <property type="entry name" value="HELICASE_CTER"/>
    <property type="match status" value="1"/>
</dbReference>
<keyword evidence="7" id="KW-0238">DNA-binding</keyword>
<feature type="region of interest" description="Disordered" evidence="10">
    <location>
        <begin position="2150"/>
        <end position="2173"/>
    </location>
</feature>
<feature type="region of interest" description="Disordered" evidence="10">
    <location>
        <begin position="201"/>
        <end position="239"/>
    </location>
</feature>
<keyword evidence="6" id="KW-0067">ATP-binding</keyword>
<dbReference type="PROSITE" id="PS51192">
    <property type="entry name" value="HELICASE_ATP_BIND_1"/>
    <property type="match status" value="1"/>
</dbReference>
<dbReference type="Proteomes" id="UP001590950">
    <property type="component" value="Unassembled WGS sequence"/>
</dbReference>
<gene>
    <name evidence="13" type="ORF">N7G274_008719</name>
</gene>
<keyword evidence="8" id="KW-0539">Nucleus</keyword>
<comment type="subcellular location">
    <subcellularLocation>
        <location evidence="1">Nucleus</location>
    </subcellularLocation>
</comment>
<feature type="compositionally biased region" description="Basic and acidic residues" evidence="10">
    <location>
        <begin position="2235"/>
        <end position="2254"/>
    </location>
</feature>
<dbReference type="CDD" id="cd18007">
    <property type="entry name" value="DEXHc_ATRX-like"/>
    <property type="match status" value="1"/>
</dbReference>
<dbReference type="InterPro" id="IPR056026">
    <property type="entry name" value="DUF7607"/>
</dbReference>
<organism evidence="13 14">
    <name type="scientific">Stereocaulon virgatum</name>
    <dbReference type="NCBI Taxonomy" id="373712"/>
    <lineage>
        <taxon>Eukaryota</taxon>
        <taxon>Fungi</taxon>
        <taxon>Dikarya</taxon>
        <taxon>Ascomycota</taxon>
        <taxon>Pezizomycotina</taxon>
        <taxon>Lecanoromycetes</taxon>
        <taxon>OSLEUM clade</taxon>
        <taxon>Lecanoromycetidae</taxon>
        <taxon>Lecanorales</taxon>
        <taxon>Lecanorineae</taxon>
        <taxon>Stereocaulaceae</taxon>
        <taxon>Stereocaulon</taxon>
    </lineage>
</organism>
<feature type="region of interest" description="Disordered" evidence="10">
    <location>
        <begin position="2235"/>
        <end position="2266"/>
    </location>
</feature>
<evidence type="ECO:0000256" key="2">
    <source>
        <dbReference type="ARBA" id="ARBA00007025"/>
    </source>
</evidence>
<evidence type="ECO:0000256" key="8">
    <source>
        <dbReference type="ARBA" id="ARBA00023242"/>
    </source>
</evidence>
<evidence type="ECO:0000313" key="14">
    <source>
        <dbReference type="Proteomes" id="UP001590950"/>
    </source>
</evidence>
<feature type="compositionally biased region" description="Basic and acidic residues" evidence="10">
    <location>
        <begin position="390"/>
        <end position="405"/>
    </location>
</feature>
<evidence type="ECO:0000256" key="1">
    <source>
        <dbReference type="ARBA" id="ARBA00004123"/>
    </source>
</evidence>
<dbReference type="PANTHER" id="PTHR45797">
    <property type="entry name" value="RAD54-LIKE"/>
    <property type="match status" value="1"/>
</dbReference>
<keyword evidence="4" id="KW-0378">Hydrolase</keyword>
<evidence type="ECO:0000256" key="10">
    <source>
        <dbReference type="SAM" id="MobiDB-lite"/>
    </source>
</evidence>
<dbReference type="Pfam" id="PF00271">
    <property type="entry name" value="Helicase_C"/>
    <property type="match status" value="1"/>
</dbReference>
<reference evidence="13 14" key="1">
    <citation type="submission" date="2024-09" db="EMBL/GenBank/DDBJ databases">
        <title>Rethinking Asexuality: The Enigmatic Case of Functional Sexual Genes in Lepraria (Stereocaulaceae).</title>
        <authorList>
            <person name="Doellman M."/>
            <person name="Sun Y."/>
            <person name="Barcenas-Pena A."/>
            <person name="Lumbsch H.T."/>
            <person name="Grewe F."/>
        </authorList>
    </citation>
    <scope>NUCLEOTIDE SEQUENCE [LARGE SCALE GENOMIC DNA]</scope>
    <source>
        <strain evidence="13 14">Mercado 3170</strain>
    </source>
</reference>
<dbReference type="SMART" id="SM00487">
    <property type="entry name" value="DEXDc"/>
    <property type="match status" value="1"/>
</dbReference>
<dbReference type="InterPro" id="IPR001650">
    <property type="entry name" value="Helicase_C-like"/>
</dbReference>
<comment type="similarity">
    <text evidence="2">Belongs to the SNF2/RAD54 helicase family.</text>
</comment>
<keyword evidence="3" id="KW-0547">Nucleotide-binding</keyword>
<dbReference type="InterPro" id="IPR038718">
    <property type="entry name" value="SNF2-like_sf"/>
</dbReference>
<feature type="coiled-coil region" evidence="9">
    <location>
        <begin position="1176"/>
        <end position="1205"/>
    </location>
</feature>
<dbReference type="InterPro" id="IPR014001">
    <property type="entry name" value="Helicase_ATP-bd"/>
</dbReference>
<feature type="region of interest" description="Disordered" evidence="10">
    <location>
        <begin position="1998"/>
        <end position="2029"/>
    </location>
</feature>
<feature type="compositionally biased region" description="Polar residues" evidence="10">
    <location>
        <begin position="113"/>
        <end position="124"/>
    </location>
</feature>
<evidence type="ECO:0000256" key="7">
    <source>
        <dbReference type="ARBA" id="ARBA00023125"/>
    </source>
</evidence>
<feature type="region of interest" description="Disordered" evidence="10">
    <location>
        <begin position="570"/>
        <end position="589"/>
    </location>
</feature>
<sequence length="2285" mass="256248">MPFLRPSIDGEPLPTQDPWDWNVDQVVFALTNNDSLLLKANSDLALPDLALFAKNLRRNDVNGLALLTEVSGDSLRDELGFRSMSHRASINHLIRLLKKQSQKYGEHFGFSGRESSSGDGSHFTTPYPGSPQRHVQRAVTRMSGPWQTPVMFGDKLQTGAGIDGTLTLVPDCRVENPYEIDAEGPRSPRDQQIELLLNDYPYSNNNSKGSVIDNKQGQDGSRVSKAEERLHATTSDERVTPDITSEEKIDTAYPEPSKRHGETTIIDGTGRKRRRLVLGQRGTSQITDFNDIRMAQQEELASSPSTWQKILDEAYNTNANALPTLEGSLNEQREHLTNTLDFNVHPRLEPSRPIPLEVVPEPGAVTVDEQGRKRMRPILLSKNTSSQQDPQEKESMTENPSDRAHSILPPFPGLEASDEPRQRLYGRKAYRRPHQVYIGLESLSIDSIFYGEVSLEKNLDEDPQPLATLSQSDQPNDLDNFVILSRDKSGNGQRLYVHSRMKYFLQSRAISFKRDGQKHVGVIPYPDRIGKKHYPLSITIFSVASGRITASRSNRSRWIKDTTTPDAVDSNDSVFNVADPAPARNESDDPEWRALEKWKYMEGKDDVLPVYGESGSEGEYELDTWNEIEQEQGELARPFGRSKSKKLTVAEVDEAINEALKQITHDWLVKRQPNLERKAWRLWMKSRRDGNARAQIGLLALKNEELETRISTQKKKIAQEIWSKSAQVAKQCKIMQPSVFDREETCWKISILKSRKRPAKQPPAPEQVRVVRIQKAMVVPQDGEENLDSGVGYSESSDDGSLDGFVVEDATDAEINEALLREDDLDISDMEDGVDSDGLAGTLEGEPTIIQPAAEYGHVMAGAQNISDSDSLMGNKIHDLRENKMPPSTTYHTNDTTSATHGNTPLLSNFIDLTQHSDPVEPQTPLKAMASSGIKTPPVFDSENDSEVFQRSRTRKPPAFRVPSAALEAVDVINLDSDAAESMRAQSPLAAKTLPAFTDVGGIRKMDPSELVERQDRKRLLIWMIAHAPPSRRKAAFDYVMDVPVEQSYKHVISALKDLRNHKQRMQGLDKETSDNVMQVATWYVCWTIPVKVDLSGIRSSDIATTIADEDGYEPFYDFLLECMDHYQSDGVVPGLTTPKKQREKTVRADSDEVLEVSPVRKRKNQVSESQATLEKRQAARERLIADEERRKMEEDRRRKQLKYRFAHMGSDHADSIGVVVNPGKLETQEFVYLSPRFGNGMRLKPHQKAGLQFMWREITADHKDLQGCLLAQTMGLGKTMQVIALLVALSEAAQSSSGNIRNQVPPSLLESRSLVLCPPALVENWWDEFILWVPHPSSEIIGTVRKVNSSLKLSERLAQIYAWHDIGGVLLIGYDTFKKLINNKATKIRAAPLNENEHMRVKRALLEGPNLAVADEAHQFKSKSTELNLAMNQIKTKSRIALTGSPLNNNLLEYYTLIDWISPGYLGTITEFKATYEEIIREGLYQDSTASQKRESLKRLKALELEMEPKIHRANVSVLHNDLQGKSEFVIRVPLTELQDKAYNIYVESMRAAIREGEPHVATLWSWLGVLQLLCNHPKCYLEKLLELKAESANPSKRKAPQPKKATIPASEVEALLGSDEDAPLMEEPVSQQVLSDITVETERLFEELAEPVDAVSLSNKMQILMSILSFAEMLHDKVLVFSHRIPTLDYIAERLAVEGKPYARIDGLHNPNKRQQITKDFNEGSVNVCLISTRAGGTVLNLFGANRVVILDDHFNPMWEQQAIGRAYRFGQQKSVFVYRLTAAGTFEQALQNQAIFKEHLATRVVDKKNPTRNALKGAGEYLFPPKWVEQEDLSRYGPKDPSVLGRLLTDPKRNPILSITPSETFHIEDDIELTPAERVEVKQMQLDEQLRRKDPKAYMARIEQRRGACFEKHEANFHNVFQATRPPNSFSAMLHASHLSSTASAGMDLAPPPVSKTFTAVGRLPSPLPGSNEDTVMDSCEHQRLSIPAAVASEKMSIQKSLPGGQSFRSSTQKTDAPSSSPEQQMLERIDGLATEIATLFRHTERALPIPPEKQGSIPRPIQENAVMDFSAIMARKGLENVQKLYADDLHQRILLRSPNEEEYRRLVNGVKLLLDREDVKSMHLLQAAINELPIPDKRSGVTREKALPQSQDTIEADSKKQQVKATPKKPVGGLPAYLADSLDIIFRPQASSGITKAAQDIPDLHSSINGHREGGGTDLNNRIHGEMKDLKEASAGRKHGLPEKEKGDAKKMKRATSVAPHFSCTGQMKADFHQNSSKKRY</sequence>
<evidence type="ECO:0000256" key="5">
    <source>
        <dbReference type="ARBA" id="ARBA00022806"/>
    </source>
</evidence>
<dbReference type="Pfam" id="PF24580">
    <property type="entry name" value="DUF7607"/>
    <property type="match status" value="1"/>
</dbReference>
<dbReference type="CDD" id="cd18793">
    <property type="entry name" value="SF2_C_SNF"/>
    <property type="match status" value="1"/>
</dbReference>
<evidence type="ECO:0000313" key="13">
    <source>
        <dbReference type="EMBL" id="KAL2038380.1"/>
    </source>
</evidence>
<feature type="region of interest" description="Disordered" evidence="10">
    <location>
        <begin position="377"/>
        <end position="419"/>
    </location>
</feature>
<dbReference type="Gene3D" id="3.40.50.300">
    <property type="entry name" value="P-loop containing nucleotide triphosphate hydrolases"/>
    <property type="match status" value="1"/>
</dbReference>
<dbReference type="InterPro" id="IPR049730">
    <property type="entry name" value="SNF2/RAD54-like_C"/>
</dbReference>
<dbReference type="InterPro" id="IPR000330">
    <property type="entry name" value="SNF2_N"/>
</dbReference>
<evidence type="ECO:0000256" key="6">
    <source>
        <dbReference type="ARBA" id="ARBA00022840"/>
    </source>
</evidence>
<evidence type="ECO:0000256" key="9">
    <source>
        <dbReference type="SAM" id="Coils"/>
    </source>
</evidence>
<accession>A0ABR3ZYU6</accession>
<feature type="compositionally biased region" description="Polar residues" evidence="10">
    <location>
        <begin position="201"/>
        <end position="221"/>
    </location>
</feature>